<evidence type="ECO:0000313" key="3">
    <source>
        <dbReference type="Proteomes" id="UP000214973"/>
    </source>
</evidence>
<keyword evidence="1" id="KW-0812">Transmembrane</keyword>
<name>A0A239ZDD2_9FIRM</name>
<dbReference type="Proteomes" id="UP000214973">
    <property type="component" value="Chromosome 1"/>
</dbReference>
<feature type="transmembrane region" description="Helical" evidence="1">
    <location>
        <begin position="12"/>
        <end position="30"/>
    </location>
</feature>
<evidence type="ECO:0000313" key="2">
    <source>
        <dbReference type="EMBL" id="SNV68870.1"/>
    </source>
</evidence>
<accession>A0A239ZDD2</accession>
<keyword evidence="3" id="KW-1185">Reference proteome</keyword>
<evidence type="ECO:0000256" key="1">
    <source>
        <dbReference type="SAM" id="Phobius"/>
    </source>
</evidence>
<gene>
    <name evidence="2" type="ORF">SAMEA44547418_01236</name>
</gene>
<sequence>MILQQQLNNTLIISSVVTCVLLLIAYAHYIEHKYSKRNILFRLTLLTMLHKVLYINTSFCDSIITHSYKKIYKILILFY</sequence>
<keyword evidence="1" id="KW-0472">Membrane</keyword>
<reference evidence="2 3" key="1">
    <citation type="submission" date="2017-06" db="EMBL/GenBank/DDBJ databases">
        <authorList>
            <consortium name="Pathogen Informatics"/>
        </authorList>
    </citation>
    <scope>NUCLEOTIDE SEQUENCE [LARGE SCALE GENOMIC DNA]</scope>
    <source>
        <strain evidence="2 3">NCTC12018</strain>
    </source>
</reference>
<organism evidence="2 3">
    <name type="scientific">Veillonella rodentium</name>
    <dbReference type="NCBI Taxonomy" id="248315"/>
    <lineage>
        <taxon>Bacteria</taxon>
        <taxon>Bacillati</taxon>
        <taxon>Bacillota</taxon>
        <taxon>Negativicutes</taxon>
        <taxon>Veillonellales</taxon>
        <taxon>Veillonellaceae</taxon>
        <taxon>Veillonella</taxon>
    </lineage>
</organism>
<protein>
    <submittedName>
        <fullName evidence="2">Uncharacterized protein</fullName>
    </submittedName>
</protein>
<proteinExistence type="predicted"/>
<dbReference type="AlphaFoldDB" id="A0A239ZDD2"/>
<dbReference type="KEGG" id="vrm:44547418_01236"/>
<keyword evidence="1" id="KW-1133">Transmembrane helix</keyword>
<dbReference type="EMBL" id="LT906470">
    <property type="protein sequence ID" value="SNV68870.1"/>
    <property type="molecule type" value="Genomic_DNA"/>
</dbReference>